<dbReference type="AlphaFoldDB" id="A0A7Y5ATQ3"/>
<evidence type="ECO:0000259" key="3">
    <source>
        <dbReference type="PROSITE" id="PS50110"/>
    </source>
</evidence>
<dbReference type="Proteomes" id="UP000523161">
    <property type="component" value="Unassembled WGS sequence"/>
</dbReference>
<evidence type="ECO:0000313" key="6">
    <source>
        <dbReference type="Proteomes" id="UP000523161"/>
    </source>
</evidence>
<dbReference type="EMBL" id="JABSOD010000028">
    <property type="protein sequence ID" value="NRQ44377.1"/>
    <property type="molecule type" value="Genomic_DNA"/>
</dbReference>
<protein>
    <submittedName>
        <fullName evidence="5">Response regulator transcription factor</fullName>
    </submittedName>
</protein>
<accession>A0A7Y5ATQ3</accession>
<dbReference type="PANTHER" id="PTHR37299:SF1">
    <property type="entry name" value="STAGE 0 SPORULATION PROTEIN A HOMOLOG"/>
    <property type="match status" value="1"/>
</dbReference>
<keyword evidence="2" id="KW-0597">Phosphoprotein</keyword>
<organism evidence="5 6">
    <name type="scientific">Rheinheimera lutimaris</name>
    <dbReference type="NCBI Taxonomy" id="2740584"/>
    <lineage>
        <taxon>Bacteria</taxon>
        <taxon>Pseudomonadati</taxon>
        <taxon>Pseudomonadota</taxon>
        <taxon>Gammaproteobacteria</taxon>
        <taxon>Chromatiales</taxon>
        <taxon>Chromatiaceae</taxon>
        <taxon>Rheinheimera</taxon>
    </lineage>
</organism>
<evidence type="ECO:0000256" key="1">
    <source>
        <dbReference type="ARBA" id="ARBA00023012"/>
    </source>
</evidence>
<proteinExistence type="predicted"/>
<dbReference type="PANTHER" id="PTHR37299">
    <property type="entry name" value="TRANSCRIPTIONAL REGULATOR-RELATED"/>
    <property type="match status" value="1"/>
</dbReference>
<evidence type="ECO:0000259" key="4">
    <source>
        <dbReference type="PROSITE" id="PS50930"/>
    </source>
</evidence>
<feature type="domain" description="HTH LytTR-type" evidence="4">
    <location>
        <begin position="190"/>
        <end position="255"/>
    </location>
</feature>
<dbReference type="Pfam" id="PF00072">
    <property type="entry name" value="Response_reg"/>
    <property type="match status" value="1"/>
</dbReference>
<sequence>MNILIIEDEIHAANHLQNLLSQIEPNANVLGWISSVSEVKNFMQDKHAIDLIFSDIEIRGGHVFSAFEIFPPKCPIIFTTAYNDYLLDAFQSNGIEYLLKPYDKDRLEQALKKFHRFHDHTPKTLDSSLLSLINQTLRSETKVYKTRFTIKRPKGMQLLDVKNVVLFKLDQTGLFAFDNQANYYPMHDFTLSSLEEQLDPNLFFRINRNEIINIQAISLIQSYGKDKLQISLEGISDYCLTSSHKTPEFRRWIESS</sequence>
<keyword evidence="6" id="KW-1185">Reference proteome</keyword>
<name>A0A7Y5ATQ3_9GAMM</name>
<dbReference type="RefSeq" id="WP_173502604.1">
    <property type="nucleotide sequence ID" value="NZ_JABSOD010000028.1"/>
</dbReference>
<dbReference type="SMART" id="SM00850">
    <property type="entry name" value="LytTR"/>
    <property type="match status" value="1"/>
</dbReference>
<feature type="modified residue" description="4-aspartylphosphate" evidence="2">
    <location>
        <position position="55"/>
    </location>
</feature>
<gene>
    <name evidence="5" type="ORF">HRH59_17710</name>
</gene>
<dbReference type="InterPro" id="IPR007492">
    <property type="entry name" value="LytTR_DNA-bd_dom"/>
</dbReference>
<dbReference type="PROSITE" id="PS50110">
    <property type="entry name" value="RESPONSE_REGULATORY"/>
    <property type="match status" value="1"/>
</dbReference>
<dbReference type="GO" id="GO:0000156">
    <property type="term" value="F:phosphorelay response regulator activity"/>
    <property type="evidence" value="ECO:0007669"/>
    <property type="project" value="InterPro"/>
</dbReference>
<comment type="caution">
    <text evidence="5">The sequence shown here is derived from an EMBL/GenBank/DDBJ whole genome shotgun (WGS) entry which is preliminary data.</text>
</comment>
<dbReference type="Gene3D" id="3.40.50.2300">
    <property type="match status" value="1"/>
</dbReference>
<dbReference type="SUPFAM" id="SSF52172">
    <property type="entry name" value="CheY-like"/>
    <property type="match status" value="1"/>
</dbReference>
<dbReference type="InterPro" id="IPR011006">
    <property type="entry name" value="CheY-like_superfamily"/>
</dbReference>
<dbReference type="InterPro" id="IPR001789">
    <property type="entry name" value="Sig_transdc_resp-reg_receiver"/>
</dbReference>
<dbReference type="Pfam" id="PF04397">
    <property type="entry name" value="LytTR"/>
    <property type="match status" value="1"/>
</dbReference>
<dbReference type="SMART" id="SM00448">
    <property type="entry name" value="REC"/>
    <property type="match status" value="1"/>
</dbReference>
<dbReference type="PROSITE" id="PS50930">
    <property type="entry name" value="HTH_LYTTR"/>
    <property type="match status" value="1"/>
</dbReference>
<keyword evidence="1" id="KW-0902">Two-component regulatory system</keyword>
<evidence type="ECO:0000313" key="5">
    <source>
        <dbReference type="EMBL" id="NRQ44377.1"/>
    </source>
</evidence>
<evidence type="ECO:0000256" key="2">
    <source>
        <dbReference type="PROSITE-ProRule" id="PRU00169"/>
    </source>
</evidence>
<feature type="domain" description="Response regulatory" evidence="3">
    <location>
        <begin position="2"/>
        <end position="115"/>
    </location>
</feature>
<dbReference type="InterPro" id="IPR046947">
    <property type="entry name" value="LytR-like"/>
</dbReference>
<dbReference type="Gene3D" id="2.40.50.1020">
    <property type="entry name" value="LytTr DNA-binding domain"/>
    <property type="match status" value="1"/>
</dbReference>
<reference evidence="5 6" key="1">
    <citation type="submission" date="2020-06" db="EMBL/GenBank/DDBJ databases">
        <title>Rheinheimera sp. nov., a marine bacterium isolated from coastal.</title>
        <authorList>
            <person name="Yu Q."/>
            <person name="Qi Y."/>
            <person name="Pu J."/>
        </authorList>
    </citation>
    <scope>NUCLEOTIDE SEQUENCE [LARGE SCALE GENOMIC DNA]</scope>
    <source>
        <strain evidence="5 6">YQF-2</strain>
    </source>
</reference>
<dbReference type="GO" id="GO:0003677">
    <property type="term" value="F:DNA binding"/>
    <property type="evidence" value="ECO:0007669"/>
    <property type="project" value="InterPro"/>
</dbReference>